<reference evidence="8 9" key="1">
    <citation type="submission" date="2016-10" db="EMBL/GenBank/DDBJ databases">
        <title>Genome sequence of the basidiomycete white-rot fungus Trametes pubescens.</title>
        <authorList>
            <person name="Makela M.R."/>
            <person name="Granchi Z."/>
            <person name="Peng M."/>
            <person name="De Vries R.P."/>
            <person name="Grigoriev I."/>
            <person name="Riley R."/>
            <person name="Hilden K."/>
        </authorList>
    </citation>
    <scope>NUCLEOTIDE SEQUENCE [LARGE SCALE GENOMIC DNA]</scope>
    <source>
        <strain evidence="8 9">FBCC735</strain>
    </source>
</reference>
<keyword evidence="4 7" id="KW-0812">Transmembrane</keyword>
<protein>
    <recommendedName>
        <fullName evidence="10">Major facilitator superfamily (MFS) profile domain-containing protein</fullName>
    </recommendedName>
</protein>
<dbReference type="SUPFAM" id="SSF103473">
    <property type="entry name" value="MFS general substrate transporter"/>
    <property type="match status" value="1"/>
</dbReference>
<evidence type="ECO:0000256" key="5">
    <source>
        <dbReference type="ARBA" id="ARBA00022989"/>
    </source>
</evidence>
<comment type="caution">
    <text evidence="8">The sequence shown here is derived from an EMBL/GenBank/DDBJ whole genome shotgun (WGS) entry which is preliminary data.</text>
</comment>
<comment type="subcellular location">
    <subcellularLocation>
        <location evidence="1">Endomembrane system</location>
        <topology evidence="1">Multi-pass membrane protein</topology>
    </subcellularLocation>
</comment>
<name>A0A1M2VKI9_TRAPU</name>
<accession>A0A1M2VKI9</accession>
<evidence type="ECO:0000256" key="3">
    <source>
        <dbReference type="ARBA" id="ARBA00022448"/>
    </source>
</evidence>
<dbReference type="Proteomes" id="UP000184267">
    <property type="component" value="Unassembled WGS sequence"/>
</dbReference>
<dbReference type="InterPro" id="IPR036259">
    <property type="entry name" value="MFS_trans_sf"/>
</dbReference>
<dbReference type="PANTHER" id="PTHR23514">
    <property type="entry name" value="BYPASS OF STOP CODON PROTEIN 6"/>
    <property type="match status" value="1"/>
</dbReference>
<evidence type="ECO:0000256" key="4">
    <source>
        <dbReference type="ARBA" id="ARBA00022692"/>
    </source>
</evidence>
<evidence type="ECO:0000313" key="8">
    <source>
        <dbReference type="EMBL" id="OJT08119.1"/>
    </source>
</evidence>
<dbReference type="Gene3D" id="1.20.1250.20">
    <property type="entry name" value="MFS general substrate transporter like domains"/>
    <property type="match status" value="1"/>
</dbReference>
<proteinExistence type="inferred from homology"/>
<evidence type="ECO:0000256" key="2">
    <source>
        <dbReference type="ARBA" id="ARBA00008335"/>
    </source>
</evidence>
<dbReference type="GO" id="GO:0012505">
    <property type="term" value="C:endomembrane system"/>
    <property type="evidence" value="ECO:0007669"/>
    <property type="project" value="UniProtKB-SubCell"/>
</dbReference>
<keyword evidence="5 7" id="KW-1133">Transmembrane helix</keyword>
<sequence length="143" mass="15584">MDPSIICVLPADQDAVQNTAPPPADSEKAFESKEVIYSDAEATRPSSLRDVDAAVKTPTMRRKSRIQFATLCWSIFVAGWNDGTIGPLLPRLQEVYHVGYALVSLGFVANCVGFLTGASSYLYLTDRFGFGKVHSAWVAIVKL</sequence>
<dbReference type="InterPro" id="IPR051788">
    <property type="entry name" value="MFS_Transporter"/>
</dbReference>
<comment type="similarity">
    <text evidence="2">Belongs to the major facilitator superfamily.</text>
</comment>
<evidence type="ECO:0000313" key="9">
    <source>
        <dbReference type="Proteomes" id="UP000184267"/>
    </source>
</evidence>
<keyword evidence="3" id="KW-0813">Transport</keyword>
<keyword evidence="9" id="KW-1185">Reference proteome</keyword>
<dbReference type="PANTHER" id="PTHR23514:SF3">
    <property type="entry name" value="BYPASS OF STOP CODON PROTEIN 6"/>
    <property type="match status" value="1"/>
</dbReference>
<gene>
    <name evidence="8" type="ORF">TRAPUB_974</name>
</gene>
<feature type="transmembrane region" description="Helical" evidence="7">
    <location>
        <begin position="101"/>
        <end position="124"/>
    </location>
</feature>
<evidence type="ECO:0000256" key="1">
    <source>
        <dbReference type="ARBA" id="ARBA00004127"/>
    </source>
</evidence>
<evidence type="ECO:0000256" key="6">
    <source>
        <dbReference type="ARBA" id="ARBA00023136"/>
    </source>
</evidence>
<keyword evidence="6 7" id="KW-0472">Membrane</keyword>
<feature type="transmembrane region" description="Helical" evidence="7">
    <location>
        <begin position="68"/>
        <end position="89"/>
    </location>
</feature>
<organism evidence="8 9">
    <name type="scientific">Trametes pubescens</name>
    <name type="common">White-rot fungus</name>
    <dbReference type="NCBI Taxonomy" id="154538"/>
    <lineage>
        <taxon>Eukaryota</taxon>
        <taxon>Fungi</taxon>
        <taxon>Dikarya</taxon>
        <taxon>Basidiomycota</taxon>
        <taxon>Agaricomycotina</taxon>
        <taxon>Agaricomycetes</taxon>
        <taxon>Polyporales</taxon>
        <taxon>Polyporaceae</taxon>
        <taxon>Trametes</taxon>
    </lineage>
</organism>
<evidence type="ECO:0000256" key="7">
    <source>
        <dbReference type="SAM" id="Phobius"/>
    </source>
</evidence>
<evidence type="ECO:0008006" key="10">
    <source>
        <dbReference type="Google" id="ProtNLM"/>
    </source>
</evidence>
<dbReference type="OrthoDB" id="413079at2759"/>
<dbReference type="EMBL" id="MNAD01001081">
    <property type="protein sequence ID" value="OJT08119.1"/>
    <property type="molecule type" value="Genomic_DNA"/>
</dbReference>
<dbReference type="AlphaFoldDB" id="A0A1M2VKI9"/>
<dbReference type="GO" id="GO:0016020">
    <property type="term" value="C:membrane"/>
    <property type="evidence" value="ECO:0007669"/>
    <property type="project" value="TreeGrafter"/>
</dbReference>